<sequence length="708" mass="76245">MGKEARRRGSAGKICSSRRGEGTGKGKEWWRVGGGMQGKGKGAKRKVGVCATRGGCIREKGGCMLYKVVYAQRGWIGGAGKGRDGERWRKGGSERERQRQRGEAEGGYTREKGDVRARKMYASEKYMRHEYVEQEKRVCGERSRTKRGVCAKGWMYARGKRIYAPEKGRDEKTVICGEGKDVGICAEYPRTRKAVDVCTEKGNVCAEKVDVCAGKCIYTAAPGRMRKKTDVCAQNDGEGTRKVRKEQERTAKEETKDEKTHLPAALPKFALALPSFSLSFPSFVQAPAVDSAFLTGAPTLAVAVAGAPRTAVPAPAPFAAVAAVGAAYPPPVLAFYVHPPDVEVDVDADVDGEGAALDAVLIRGADAGGGVDIVLLLSSLAQAETAGDEAVTVPADDEADACFARGAAPAPGLSICASAAAAPAACGHVAWPPPWRQGSRGVVTVRSSSQNAAWASLGRYRSVRRNAHHVRRGGLPVQIRIRYQYRSVDGRVYGTAKNHCIIAAILCLELKPSLPQVTILVDSAEFGTKKSDFGGLKATSSANRFSTVLIVQWRHGIVSGTDEVSRDLGEIAAVPAAAEPSQMWGRGQKIGELCAPQMIEREIADGEEVNQIQAGECRAAADAYFLALRYETGMYTQRRGEPMQAFKLLEVQICLRVVEEIQVVHQLLCQSKLLPLGRLRQSLNMEGHNSSGGESETSFPPGWRHGRM</sequence>
<feature type="compositionally biased region" description="Basic and acidic residues" evidence="1">
    <location>
        <begin position="18"/>
        <end position="30"/>
    </location>
</feature>
<comment type="caution">
    <text evidence="2">The sequence shown here is derived from an EMBL/GenBank/DDBJ whole genome shotgun (WGS) entry which is preliminary data.</text>
</comment>
<keyword evidence="3" id="KW-1185">Reference proteome</keyword>
<evidence type="ECO:0000256" key="1">
    <source>
        <dbReference type="SAM" id="MobiDB-lite"/>
    </source>
</evidence>
<feature type="compositionally biased region" description="Basic and acidic residues" evidence="1">
    <location>
        <begin position="81"/>
        <end position="109"/>
    </location>
</feature>
<evidence type="ECO:0000313" key="3">
    <source>
        <dbReference type="Proteomes" id="UP001221757"/>
    </source>
</evidence>
<feature type="region of interest" description="Disordered" evidence="1">
    <location>
        <begin position="1"/>
        <end position="44"/>
    </location>
</feature>
<feature type="region of interest" description="Disordered" evidence="1">
    <location>
        <begin position="685"/>
        <end position="708"/>
    </location>
</feature>
<proteinExistence type="predicted"/>
<accession>A0AAD7D1I5</accession>
<reference evidence="2" key="1">
    <citation type="submission" date="2023-03" db="EMBL/GenBank/DDBJ databases">
        <title>Massive genome expansion in bonnet fungi (Mycena s.s.) driven by repeated elements and novel gene families across ecological guilds.</title>
        <authorList>
            <consortium name="Lawrence Berkeley National Laboratory"/>
            <person name="Harder C.B."/>
            <person name="Miyauchi S."/>
            <person name="Viragh M."/>
            <person name="Kuo A."/>
            <person name="Thoen E."/>
            <person name="Andreopoulos B."/>
            <person name="Lu D."/>
            <person name="Skrede I."/>
            <person name="Drula E."/>
            <person name="Henrissat B."/>
            <person name="Morin E."/>
            <person name="Kohler A."/>
            <person name="Barry K."/>
            <person name="LaButti K."/>
            <person name="Morin E."/>
            <person name="Salamov A."/>
            <person name="Lipzen A."/>
            <person name="Mereny Z."/>
            <person name="Hegedus B."/>
            <person name="Baldrian P."/>
            <person name="Stursova M."/>
            <person name="Weitz H."/>
            <person name="Taylor A."/>
            <person name="Grigoriev I.V."/>
            <person name="Nagy L.G."/>
            <person name="Martin F."/>
            <person name="Kauserud H."/>
        </authorList>
    </citation>
    <scope>NUCLEOTIDE SEQUENCE</scope>
    <source>
        <strain evidence="2">CBHHK067</strain>
    </source>
</reference>
<evidence type="ECO:0000313" key="2">
    <source>
        <dbReference type="EMBL" id="KAJ7674313.1"/>
    </source>
</evidence>
<protein>
    <submittedName>
        <fullName evidence="2">Uncharacterized protein</fullName>
    </submittedName>
</protein>
<gene>
    <name evidence="2" type="ORF">B0H17DRAFT_1140649</name>
</gene>
<feature type="region of interest" description="Disordered" evidence="1">
    <location>
        <begin position="234"/>
        <end position="259"/>
    </location>
</feature>
<feature type="region of interest" description="Disordered" evidence="1">
    <location>
        <begin position="80"/>
        <end position="109"/>
    </location>
</feature>
<feature type="compositionally biased region" description="Polar residues" evidence="1">
    <location>
        <begin position="685"/>
        <end position="698"/>
    </location>
</feature>
<dbReference type="AlphaFoldDB" id="A0AAD7D1I5"/>
<feature type="compositionally biased region" description="Basic and acidic residues" evidence="1">
    <location>
        <begin position="238"/>
        <end position="259"/>
    </location>
</feature>
<dbReference type="EMBL" id="JARKIE010000156">
    <property type="protein sequence ID" value="KAJ7674313.1"/>
    <property type="molecule type" value="Genomic_DNA"/>
</dbReference>
<dbReference type="Proteomes" id="UP001221757">
    <property type="component" value="Unassembled WGS sequence"/>
</dbReference>
<feature type="compositionally biased region" description="Basic residues" evidence="1">
    <location>
        <begin position="1"/>
        <end position="10"/>
    </location>
</feature>
<organism evidence="2 3">
    <name type="scientific">Mycena rosella</name>
    <name type="common">Pink bonnet</name>
    <name type="synonym">Agaricus rosellus</name>
    <dbReference type="NCBI Taxonomy" id="1033263"/>
    <lineage>
        <taxon>Eukaryota</taxon>
        <taxon>Fungi</taxon>
        <taxon>Dikarya</taxon>
        <taxon>Basidiomycota</taxon>
        <taxon>Agaricomycotina</taxon>
        <taxon>Agaricomycetes</taxon>
        <taxon>Agaricomycetidae</taxon>
        <taxon>Agaricales</taxon>
        <taxon>Marasmiineae</taxon>
        <taxon>Mycenaceae</taxon>
        <taxon>Mycena</taxon>
    </lineage>
</organism>
<name>A0AAD7D1I5_MYCRO</name>